<organism evidence="3 4">
    <name type="scientific">Eggerthella lenta</name>
    <name type="common">Eubacterium lentum</name>
    <dbReference type="NCBI Taxonomy" id="84112"/>
    <lineage>
        <taxon>Bacteria</taxon>
        <taxon>Bacillati</taxon>
        <taxon>Actinomycetota</taxon>
        <taxon>Coriobacteriia</taxon>
        <taxon>Eggerthellales</taxon>
        <taxon>Eggerthellaceae</taxon>
        <taxon>Eggerthella</taxon>
    </lineage>
</organism>
<name>A0A369MSK0_EGGLN</name>
<sequence>PEVYEFSVDEEGLIAGEPAYVFLNTNYHKRIIEAHKVDQDTGEPVGKTGFGLYRWIGEGEPDPTFGGRQGFHGVFADDPDGEVDGSLWEMVAEGTTDDMGAVIFEGLEFGWYMMVEAVPNPDYAEWWESAGSTWGRYLFKADKDSDVRQTQTYGNMAISLECNVSKATIDRTSAAFQSDERAPVRVDNVGKERYRYDVAFDAGSTNVRADQYAVVDPCEFVNLGIRLDTLVTPAAYGDTDGLVNVWYRTNMTDTSAVYSTASATAGNPPNQMADGTDRIGTVGWRLWREGVAAGARTRLDVDGLGLAAGEYVTGIMLEYGSVEVGFRTLQDMSYLVYATEPLDNSNGEVVIPNSVTSHITRNWRDGQGLYDDAHDNVITRVIDTFGFASSYHGFSTGTAGNGGALTATGDRVPALEGVAMLLAAVAAVLLGIWATRREEGEGA</sequence>
<accession>A0A369MSK0</accession>
<protein>
    <recommendedName>
        <fullName evidence="2">SpaA-like prealbumin fold domain-containing protein</fullName>
    </recommendedName>
</protein>
<dbReference type="InterPro" id="IPR041033">
    <property type="entry name" value="SpaA_PFL_dom_1"/>
</dbReference>
<dbReference type="AlphaFoldDB" id="A0A369MSK0"/>
<comment type="caution">
    <text evidence="3">The sequence shown here is derived from an EMBL/GenBank/DDBJ whole genome shotgun (WGS) entry which is preliminary data.</text>
</comment>
<evidence type="ECO:0000256" key="1">
    <source>
        <dbReference type="SAM" id="Phobius"/>
    </source>
</evidence>
<proteinExistence type="predicted"/>
<dbReference type="Proteomes" id="UP000253857">
    <property type="component" value="Unassembled WGS sequence"/>
</dbReference>
<dbReference type="Gene3D" id="2.60.40.10">
    <property type="entry name" value="Immunoglobulins"/>
    <property type="match status" value="1"/>
</dbReference>
<dbReference type="GO" id="GO:0005975">
    <property type="term" value="P:carbohydrate metabolic process"/>
    <property type="evidence" value="ECO:0007669"/>
    <property type="project" value="UniProtKB-ARBA"/>
</dbReference>
<dbReference type="RefSeq" id="WP_373994382.1">
    <property type="nucleotide sequence ID" value="NZ_PPTY01000073.1"/>
</dbReference>
<dbReference type="EMBL" id="PPTY01000073">
    <property type="protein sequence ID" value="RDB80303.1"/>
    <property type="molecule type" value="Genomic_DNA"/>
</dbReference>
<keyword evidence="1" id="KW-0472">Membrane</keyword>
<evidence type="ECO:0000313" key="3">
    <source>
        <dbReference type="EMBL" id="RDB80303.1"/>
    </source>
</evidence>
<feature type="domain" description="SpaA-like prealbumin fold" evidence="2">
    <location>
        <begin position="32"/>
        <end position="123"/>
    </location>
</feature>
<dbReference type="InterPro" id="IPR013783">
    <property type="entry name" value="Ig-like_fold"/>
</dbReference>
<evidence type="ECO:0000259" key="2">
    <source>
        <dbReference type="Pfam" id="PF17802"/>
    </source>
</evidence>
<gene>
    <name evidence="3" type="ORF">C1871_15750</name>
</gene>
<dbReference type="Pfam" id="PF17802">
    <property type="entry name" value="SpaA"/>
    <property type="match status" value="1"/>
</dbReference>
<feature type="transmembrane region" description="Helical" evidence="1">
    <location>
        <begin position="417"/>
        <end position="435"/>
    </location>
</feature>
<reference evidence="3 4" key="1">
    <citation type="journal article" date="2018" name="Elife">
        <title>Discovery and characterization of a prevalent human gut bacterial enzyme sufficient for the inactivation of a family of plant toxins.</title>
        <authorList>
            <person name="Koppel N."/>
            <person name="Bisanz J.E."/>
            <person name="Pandelia M.E."/>
            <person name="Turnbaugh P.J."/>
            <person name="Balskus E.P."/>
        </authorList>
    </citation>
    <scope>NUCLEOTIDE SEQUENCE [LARGE SCALE GENOMIC DNA]</scope>
    <source>
        <strain evidence="3 4">FAA1-1-60AUCSF</strain>
    </source>
</reference>
<evidence type="ECO:0000313" key="4">
    <source>
        <dbReference type="Proteomes" id="UP000253857"/>
    </source>
</evidence>
<feature type="non-terminal residue" evidence="3">
    <location>
        <position position="1"/>
    </location>
</feature>
<keyword evidence="1" id="KW-1133">Transmembrane helix</keyword>
<keyword evidence="1" id="KW-0812">Transmembrane</keyword>